<dbReference type="RefSeq" id="WP_209614504.1">
    <property type="nucleotide sequence ID" value="NZ_JAGJRS010000002.1"/>
</dbReference>
<protein>
    <submittedName>
        <fullName evidence="2">Uncharacterized protein</fullName>
    </submittedName>
</protein>
<dbReference type="EMBL" id="JAGJRS010000002">
    <property type="protein sequence ID" value="MBP1472767.1"/>
    <property type="molecule type" value="Genomic_DNA"/>
</dbReference>
<feature type="compositionally biased region" description="Basic and acidic residues" evidence="1">
    <location>
        <begin position="13"/>
        <end position="39"/>
    </location>
</feature>
<accession>A0ABS4DI84</accession>
<dbReference type="Proteomes" id="UP000823790">
    <property type="component" value="Unassembled WGS sequence"/>
</dbReference>
<comment type="caution">
    <text evidence="2">The sequence shown here is derived from an EMBL/GenBank/DDBJ whole genome shotgun (WGS) entry which is preliminary data.</text>
</comment>
<feature type="region of interest" description="Disordered" evidence="1">
    <location>
        <begin position="13"/>
        <end position="52"/>
    </location>
</feature>
<organism evidence="2 3">
    <name type="scientific">Frateuria flava</name>
    <dbReference type="NCBI Taxonomy" id="2821489"/>
    <lineage>
        <taxon>Bacteria</taxon>
        <taxon>Pseudomonadati</taxon>
        <taxon>Pseudomonadota</taxon>
        <taxon>Gammaproteobacteria</taxon>
        <taxon>Lysobacterales</taxon>
        <taxon>Rhodanobacteraceae</taxon>
        <taxon>Frateuria</taxon>
    </lineage>
</organism>
<sequence>MPKINYAFEKRQRELAKKKQQDAKQAKKRPVREGDRQEDGPGTSPTEPSRSP</sequence>
<gene>
    <name evidence="2" type="ORF">J7I44_00510</name>
</gene>
<proteinExistence type="predicted"/>
<evidence type="ECO:0000313" key="2">
    <source>
        <dbReference type="EMBL" id="MBP1472767.1"/>
    </source>
</evidence>
<evidence type="ECO:0000313" key="3">
    <source>
        <dbReference type="Proteomes" id="UP000823790"/>
    </source>
</evidence>
<name>A0ABS4DI84_9GAMM</name>
<evidence type="ECO:0000256" key="1">
    <source>
        <dbReference type="SAM" id="MobiDB-lite"/>
    </source>
</evidence>
<keyword evidence="3" id="KW-1185">Reference proteome</keyword>
<reference evidence="2 3" key="1">
    <citation type="submission" date="2021-04" db="EMBL/GenBank/DDBJ databases">
        <authorList>
            <person name="Huq M.A."/>
        </authorList>
    </citation>
    <scope>NUCLEOTIDE SEQUENCE [LARGE SCALE GENOMIC DNA]</scope>
    <source>
        <strain evidence="2 3">MAH-13</strain>
    </source>
</reference>
<feature type="compositionally biased region" description="Polar residues" evidence="1">
    <location>
        <begin position="43"/>
        <end position="52"/>
    </location>
</feature>